<dbReference type="Pfam" id="PF13472">
    <property type="entry name" value="Lipase_GDSL_2"/>
    <property type="match status" value="1"/>
</dbReference>
<evidence type="ECO:0000313" key="2">
    <source>
        <dbReference type="EMBL" id="EFL25751.1"/>
    </source>
</evidence>
<dbReference type="RefSeq" id="WP_009717553.1">
    <property type="nucleotide sequence ID" value="NZ_GG657754.1"/>
</dbReference>
<dbReference type="SUPFAM" id="SSF52266">
    <property type="entry name" value="SGNH hydrolase"/>
    <property type="match status" value="1"/>
</dbReference>
<dbReference type="InterPro" id="IPR013830">
    <property type="entry name" value="SGNH_hydro"/>
</dbReference>
<dbReference type="AlphaFoldDB" id="D9WM48"/>
<sequence length="440" mass="47020">MSVPPMPRRTAYAVFAALAAVVVLVSTAIFVGVGGRDRNVNEAAQGTRNSAAPASSGSWVGTWSTSAAAAEPNTLRGLSGMSIRNVVHTSIGGTGARIQLSNLYSARPLTITHASLALAAAPSNPTAAAGTMRRLTFDNRSWVTIPPGQAATSDPVRMNIPTAADLLITTYAPQASGSVTYHPHARQTSYLARGDRTEDTAGAAYTEQSPFWRYLSSVDVWSKEAQGSVAVLGDSITDGITSTAGANHRWTDFLAERLRTEPGAPRLGVLNQGISGNRVLSDGTQFPPNNPSGLSRFGRDVLDRTNVKAVIIELGVNDILRIPHQTDPNKIVDGLRRLTEQAHARGLRVIGATLSPFYGHRGYTPLLDSVRERVNAEIRAGKVFDEVVDFDKALRDPAQPLRLRPAYDSGDHLHPSDEGYRAMARALPLDYLRGSAAAEL</sequence>
<dbReference type="CDD" id="cd01830">
    <property type="entry name" value="XynE_like"/>
    <property type="match status" value="1"/>
</dbReference>
<gene>
    <name evidence="2" type="ORF">SSOG_05465</name>
</gene>
<dbReference type="Gene3D" id="3.40.50.1110">
    <property type="entry name" value="SGNH hydrolase"/>
    <property type="match status" value="1"/>
</dbReference>
<dbReference type="InterPro" id="IPR053140">
    <property type="entry name" value="GDSL_Rv0518-like"/>
</dbReference>
<dbReference type="PANTHER" id="PTHR43784">
    <property type="entry name" value="GDSL-LIKE LIPASE/ACYLHYDROLASE, PUTATIVE (AFU_ORTHOLOGUE AFUA_2G00820)-RELATED"/>
    <property type="match status" value="1"/>
</dbReference>
<organism evidence="2 3">
    <name type="scientific">Streptomyces himastatinicus ATCC 53653</name>
    <dbReference type="NCBI Taxonomy" id="457427"/>
    <lineage>
        <taxon>Bacteria</taxon>
        <taxon>Bacillati</taxon>
        <taxon>Actinomycetota</taxon>
        <taxon>Actinomycetes</taxon>
        <taxon>Kitasatosporales</taxon>
        <taxon>Streptomycetaceae</taxon>
        <taxon>Streptomyces</taxon>
        <taxon>Streptomyces violaceusniger group</taxon>
    </lineage>
</organism>
<proteinExistence type="predicted"/>
<evidence type="ECO:0000259" key="1">
    <source>
        <dbReference type="Pfam" id="PF13472"/>
    </source>
</evidence>
<evidence type="ECO:0000313" key="3">
    <source>
        <dbReference type="Proteomes" id="UP000003963"/>
    </source>
</evidence>
<name>D9WM48_9ACTN</name>
<keyword evidence="3" id="KW-1185">Reference proteome</keyword>
<dbReference type="STRING" id="457427.SSOG_05465"/>
<accession>D9WM48</accession>
<protein>
    <submittedName>
        <fullName evidence="2">Putative secreted protein</fullName>
    </submittedName>
</protein>
<dbReference type="InterPro" id="IPR036514">
    <property type="entry name" value="SGNH_hydro_sf"/>
</dbReference>
<dbReference type="PANTHER" id="PTHR43784:SF2">
    <property type="entry name" value="GDSL-LIKE LIPASE_ACYLHYDROLASE, PUTATIVE (AFU_ORTHOLOGUE AFUA_2G00820)-RELATED"/>
    <property type="match status" value="1"/>
</dbReference>
<dbReference type="EMBL" id="GG657754">
    <property type="protein sequence ID" value="EFL25751.1"/>
    <property type="molecule type" value="Genomic_DNA"/>
</dbReference>
<dbReference type="Proteomes" id="UP000003963">
    <property type="component" value="Unassembled WGS sequence"/>
</dbReference>
<dbReference type="HOGENOM" id="CLU_029872_1_0_11"/>
<feature type="domain" description="SGNH hydrolase-type esterase" evidence="1">
    <location>
        <begin position="231"/>
        <end position="422"/>
    </location>
</feature>
<reference evidence="2 3" key="1">
    <citation type="submission" date="2009-02" db="EMBL/GenBank/DDBJ databases">
        <title>Annotation of Streptomyces hygroscopicus strain ATCC 53653.</title>
        <authorList>
            <consortium name="The Broad Institute Genome Sequencing Platform"/>
            <consortium name="Broad Institute Microbial Sequencing Center"/>
            <person name="Fischbach M."/>
            <person name="Godfrey P."/>
            <person name="Ward D."/>
            <person name="Young S."/>
            <person name="Zeng Q."/>
            <person name="Koehrsen M."/>
            <person name="Alvarado L."/>
            <person name="Berlin A.M."/>
            <person name="Bochicchio J."/>
            <person name="Borenstein D."/>
            <person name="Chapman S.B."/>
            <person name="Chen Z."/>
            <person name="Engels R."/>
            <person name="Freedman E."/>
            <person name="Gellesch M."/>
            <person name="Goldberg J."/>
            <person name="Griggs A."/>
            <person name="Gujja S."/>
            <person name="Heilman E.R."/>
            <person name="Heiman D.I."/>
            <person name="Hepburn T.A."/>
            <person name="Howarth C."/>
            <person name="Jen D."/>
            <person name="Larson L."/>
            <person name="Lewis B."/>
            <person name="Mehta T."/>
            <person name="Park D."/>
            <person name="Pearson M."/>
            <person name="Richards J."/>
            <person name="Roberts A."/>
            <person name="Saif S."/>
            <person name="Shea T.D."/>
            <person name="Shenoy N."/>
            <person name="Sisk P."/>
            <person name="Stolte C."/>
            <person name="Sykes S.N."/>
            <person name="Thomson T."/>
            <person name="Walk T."/>
            <person name="White J."/>
            <person name="Yandava C."/>
            <person name="Straight P."/>
            <person name="Clardy J."/>
            <person name="Hung D."/>
            <person name="Kolter R."/>
            <person name="Mekalanos J."/>
            <person name="Walker S."/>
            <person name="Walsh C.T."/>
            <person name="Wieland-Brown L.C."/>
            <person name="Haas B."/>
            <person name="Nusbaum C."/>
            <person name="Birren B."/>
        </authorList>
    </citation>
    <scope>NUCLEOTIDE SEQUENCE [LARGE SCALE GENOMIC DNA]</scope>
    <source>
        <strain evidence="2 3">ATCC 53653</strain>
    </source>
</reference>